<feature type="compositionally biased region" description="Basic and acidic residues" evidence="1">
    <location>
        <begin position="45"/>
        <end position="69"/>
    </location>
</feature>
<reference evidence="2 3" key="1">
    <citation type="submission" date="2020-04" db="EMBL/GenBank/DDBJ databases">
        <title>Perkinsus olseni comparative genomics.</title>
        <authorList>
            <person name="Bogema D.R."/>
        </authorList>
    </citation>
    <scope>NUCLEOTIDE SEQUENCE [LARGE SCALE GENOMIC DNA]</scope>
    <source>
        <strain evidence="2">ATCC PRA-205</strain>
    </source>
</reference>
<dbReference type="Proteomes" id="UP000574390">
    <property type="component" value="Unassembled WGS sequence"/>
</dbReference>
<comment type="caution">
    <text evidence="2">The sequence shown here is derived from an EMBL/GenBank/DDBJ whole genome shotgun (WGS) entry which is preliminary data.</text>
</comment>
<feature type="compositionally biased region" description="Polar residues" evidence="1">
    <location>
        <begin position="70"/>
        <end position="84"/>
    </location>
</feature>
<organism evidence="2 3">
    <name type="scientific">Perkinsus olseni</name>
    <name type="common">Perkinsus atlanticus</name>
    <dbReference type="NCBI Taxonomy" id="32597"/>
    <lineage>
        <taxon>Eukaryota</taxon>
        <taxon>Sar</taxon>
        <taxon>Alveolata</taxon>
        <taxon>Perkinsozoa</taxon>
        <taxon>Perkinsea</taxon>
        <taxon>Perkinsida</taxon>
        <taxon>Perkinsidae</taxon>
        <taxon>Perkinsus</taxon>
    </lineage>
</organism>
<protein>
    <submittedName>
        <fullName evidence="2">Uncharacterized protein</fullName>
    </submittedName>
</protein>
<evidence type="ECO:0000313" key="3">
    <source>
        <dbReference type="Proteomes" id="UP000574390"/>
    </source>
</evidence>
<feature type="non-terminal residue" evidence="2">
    <location>
        <position position="112"/>
    </location>
</feature>
<evidence type="ECO:0000256" key="1">
    <source>
        <dbReference type="SAM" id="MobiDB-lite"/>
    </source>
</evidence>
<gene>
    <name evidence="2" type="ORF">FOZ62_022832</name>
</gene>
<dbReference type="EMBL" id="JABANM010037214">
    <property type="protein sequence ID" value="KAF4684267.1"/>
    <property type="molecule type" value="Genomic_DNA"/>
</dbReference>
<accession>A0A7J6NLH6</accession>
<evidence type="ECO:0000313" key="2">
    <source>
        <dbReference type="EMBL" id="KAF4684267.1"/>
    </source>
</evidence>
<name>A0A7J6NLH6_PEROL</name>
<feature type="region of interest" description="Disordered" evidence="1">
    <location>
        <begin position="1"/>
        <end position="112"/>
    </location>
</feature>
<proteinExistence type="predicted"/>
<feature type="compositionally biased region" description="Polar residues" evidence="1">
    <location>
        <begin position="9"/>
        <end position="18"/>
    </location>
</feature>
<dbReference type="AlphaFoldDB" id="A0A7J6NLH6"/>
<sequence length="112" mass="12194">RPGSDDNETVISYSTSGHDTVVVDDGESLLEGLPVDLDDSNWQRGSREGSLRGENRVPEEAVASREDGSNRSSSQSLLGKTSIPSEEWQKKRDGDSDSSGGQSMEWPVVPEW</sequence>